<keyword evidence="5" id="KW-0418">Kinase</keyword>
<dbReference type="InterPro" id="IPR000719">
    <property type="entry name" value="Prot_kinase_dom"/>
</dbReference>
<reference evidence="11" key="2">
    <citation type="submission" date="2023-01" db="EMBL/GenBank/DDBJ databases">
        <authorList>
            <person name="Petersen C."/>
        </authorList>
    </citation>
    <scope>NUCLEOTIDE SEQUENCE</scope>
    <source>
        <strain evidence="11">IBT 12815</strain>
    </source>
</reference>
<comment type="catalytic activity">
    <reaction evidence="7">
        <text>L-threonyl-[protein] + ATP = O-phospho-L-threonyl-[protein] + ADP + H(+)</text>
        <dbReference type="Rhea" id="RHEA:46608"/>
        <dbReference type="Rhea" id="RHEA-COMP:11060"/>
        <dbReference type="Rhea" id="RHEA-COMP:11605"/>
        <dbReference type="ChEBI" id="CHEBI:15378"/>
        <dbReference type="ChEBI" id="CHEBI:30013"/>
        <dbReference type="ChEBI" id="CHEBI:30616"/>
        <dbReference type="ChEBI" id="CHEBI:61977"/>
        <dbReference type="ChEBI" id="CHEBI:456216"/>
        <dbReference type="EC" id="2.7.11.1"/>
    </reaction>
</comment>
<keyword evidence="2" id="KW-0723">Serine/threonine-protein kinase</keyword>
<dbReference type="GO" id="GO:0004674">
    <property type="term" value="F:protein serine/threonine kinase activity"/>
    <property type="evidence" value="ECO:0007669"/>
    <property type="project" value="UniProtKB-KW"/>
</dbReference>
<organism evidence="11 12">
    <name type="scientific">Penicillium hordei</name>
    <dbReference type="NCBI Taxonomy" id="40994"/>
    <lineage>
        <taxon>Eukaryota</taxon>
        <taxon>Fungi</taxon>
        <taxon>Dikarya</taxon>
        <taxon>Ascomycota</taxon>
        <taxon>Pezizomycotina</taxon>
        <taxon>Eurotiomycetes</taxon>
        <taxon>Eurotiomycetidae</taxon>
        <taxon>Eurotiales</taxon>
        <taxon>Aspergillaceae</taxon>
        <taxon>Penicillium</taxon>
    </lineage>
</organism>
<dbReference type="AlphaFoldDB" id="A0AAD6E7Q0"/>
<reference evidence="11" key="1">
    <citation type="journal article" date="2023" name="IMA Fungus">
        <title>Comparative genomic study of the Penicillium genus elucidates a diverse pangenome and 15 lateral gene transfer events.</title>
        <authorList>
            <person name="Petersen C."/>
            <person name="Sorensen T."/>
            <person name="Nielsen M.R."/>
            <person name="Sondergaard T.E."/>
            <person name="Sorensen J.L."/>
            <person name="Fitzpatrick D.A."/>
            <person name="Frisvad J.C."/>
            <person name="Nielsen K.L."/>
        </authorList>
    </citation>
    <scope>NUCLEOTIDE SEQUENCE</scope>
    <source>
        <strain evidence="11">IBT 12815</strain>
    </source>
</reference>
<evidence type="ECO:0000256" key="9">
    <source>
        <dbReference type="PROSITE-ProRule" id="PRU00221"/>
    </source>
</evidence>
<dbReference type="PANTHER" id="PTHR43671">
    <property type="entry name" value="SERINE/THREONINE-PROTEIN KINASE NEK"/>
    <property type="match status" value="1"/>
</dbReference>
<dbReference type="Pfam" id="PF00400">
    <property type="entry name" value="WD40"/>
    <property type="match status" value="2"/>
</dbReference>
<dbReference type="SUPFAM" id="SSF82171">
    <property type="entry name" value="DPP6 N-terminal domain-like"/>
    <property type="match status" value="1"/>
</dbReference>
<keyword evidence="12" id="KW-1185">Reference proteome</keyword>
<dbReference type="PROSITE" id="PS50011">
    <property type="entry name" value="PROTEIN_KINASE_DOM"/>
    <property type="match status" value="1"/>
</dbReference>
<evidence type="ECO:0000256" key="6">
    <source>
        <dbReference type="ARBA" id="ARBA00022840"/>
    </source>
</evidence>
<gene>
    <name evidence="11" type="ORF">N7537_006556</name>
</gene>
<evidence type="ECO:0000256" key="1">
    <source>
        <dbReference type="ARBA" id="ARBA00012513"/>
    </source>
</evidence>
<feature type="domain" description="Protein kinase" evidence="10">
    <location>
        <begin position="1"/>
        <end position="148"/>
    </location>
</feature>
<dbReference type="InterPro" id="IPR008271">
    <property type="entry name" value="Ser/Thr_kinase_AS"/>
</dbReference>
<dbReference type="PROSITE" id="PS00108">
    <property type="entry name" value="PROTEIN_KINASE_ST"/>
    <property type="match status" value="1"/>
</dbReference>
<dbReference type="RefSeq" id="XP_056753398.1">
    <property type="nucleotide sequence ID" value="XM_056897613.1"/>
</dbReference>
<name>A0AAD6E7Q0_9EURO</name>
<protein>
    <recommendedName>
        <fullName evidence="1">non-specific serine/threonine protein kinase</fullName>
        <ecNumber evidence="1">2.7.11.1</ecNumber>
    </recommendedName>
</protein>
<dbReference type="GeneID" id="81587855"/>
<keyword evidence="3" id="KW-0808">Transferase</keyword>
<dbReference type="InterPro" id="IPR050660">
    <property type="entry name" value="NEK_Ser/Thr_kinase"/>
</dbReference>
<dbReference type="Pfam" id="PF00069">
    <property type="entry name" value="Pkinase"/>
    <property type="match status" value="1"/>
</dbReference>
<evidence type="ECO:0000256" key="5">
    <source>
        <dbReference type="ARBA" id="ARBA00022777"/>
    </source>
</evidence>
<dbReference type="PANTHER" id="PTHR43671:SF98">
    <property type="entry name" value="SERINE_THREONINE-PROTEIN KINASE NEK11"/>
    <property type="match status" value="1"/>
</dbReference>
<dbReference type="PROSITE" id="PS50294">
    <property type="entry name" value="WD_REPEATS_REGION"/>
    <property type="match status" value="1"/>
</dbReference>
<evidence type="ECO:0000256" key="8">
    <source>
        <dbReference type="ARBA" id="ARBA00048679"/>
    </source>
</evidence>
<evidence type="ECO:0000313" key="12">
    <source>
        <dbReference type="Proteomes" id="UP001213799"/>
    </source>
</evidence>
<proteinExistence type="predicted"/>
<dbReference type="InterPro" id="IPR015943">
    <property type="entry name" value="WD40/YVTN_repeat-like_dom_sf"/>
</dbReference>
<dbReference type="Gene3D" id="2.130.10.10">
    <property type="entry name" value="YVTN repeat-like/Quinoprotein amine dehydrogenase"/>
    <property type="match status" value="2"/>
</dbReference>
<dbReference type="GO" id="GO:0005524">
    <property type="term" value="F:ATP binding"/>
    <property type="evidence" value="ECO:0007669"/>
    <property type="project" value="UniProtKB-KW"/>
</dbReference>
<dbReference type="InterPro" id="IPR001680">
    <property type="entry name" value="WD40_rpt"/>
</dbReference>
<evidence type="ECO:0000256" key="3">
    <source>
        <dbReference type="ARBA" id="ARBA00022679"/>
    </source>
</evidence>
<keyword evidence="6" id="KW-0067">ATP-binding</keyword>
<evidence type="ECO:0000313" key="11">
    <source>
        <dbReference type="EMBL" id="KAJ5603600.1"/>
    </source>
</evidence>
<sequence length="526" mass="58185">MMHGNEFVHGDLKPNNILIKSYPPNMWWVKLSDFGLSKRVEEASGASTLKGTPGYIAPELYKFTERGTAYAPDIWAVGAMLFFMLLKRPAFEVLGHLFEYATRTEDFPTQLLAEVGTTDLSIEFISSLMRARPKDRPSADMAILHECLRPMYDHLSSSQMPGFTQPSPQSPIEQMAEDFESEFGSWDTGPLLTLGDSLHQKPNDQPSALTTESWDVAVHRQTISGCGGVVRPMNKFIHRGFAGKISFSADSRVFAMAGNKGIIRLWNTSSYSQLPGLKGKLCIAFSPDGKLIATCGIFTYIQLWDAVTFTEVGHTNLSDYPHTVVFSPDSRMIAYAINHKVVVQEVSGGSKRRIANCNFGFRDKDSPSYLSFSPDSKSVWFACLYKYQMLDIDQDLTSRTFRLPVLGKTIGLSTDGKYLAYLDNAKKAHICILELSTKDVVLKIETGTQNPTGLAFSPNSKLLAVSLSHSFSLGNLSLWDIETAKKLSEIVPNDRIRSLAFSPDGTMLASTNSNGSTTLWGADTRN</sequence>
<keyword evidence="9" id="KW-0853">WD repeat</keyword>
<comment type="caution">
    <text evidence="11">The sequence shown here is derived from an EMBL/GenBank/DDBJ whole genome shotgun (WGS) entry which is preliminary data.</text>
</comment>
<dbReference type="Proteomes" id="UP001213799">
    <property type="component" value="Unassembled WGS sequence"/>
</dbReference>
<accession>A0AAD6E7Q0</accession>
<dbReference type="SMART" id="SM00320">
    <property type="entry name" value="WD40"/>
    <property type="match status" value="4"/>
</dbReference>
<dbReference type="EC" id="2.7.11.1" evidence="1"/>
<feature type="repeat" description="WD" evidence="9">
    <location>
        <begin position="496"/>
        <end position="526"/>
    </location>
</feature>
<evidence type="ECO:0000259" key="10">
    <source>
        <dbReference type="PROSITE" id="PS50011"/>
    </source>
</evidence>
<dbReference type="PROSITE" id="PS50082">
    <property type="entry name" value="WD_REPEATS_2"/>
    <property type="match status" value="1"/>
</dbReference>
<evidence type="ECO:0000256" key="2">
    <source>
        <dbReference type="ARBA" id="ARBA00022527"/>
    </source>
</evidence>
<dbReference type="SMART" id="SM00220">
    <property type="entry name" value="S_TKc"/>
    <property type="match status" value="1"/>
</dbReference>
<dbReference type="InterPro" id="IPR011009">
    <property type="entry name" value="Kinase-like_dom_sf"/>
</dbReference>
<dbReference type="SUPFAM" id="SSF56112">
    <property type="entry name" value="Protein kinase-like (PK-like)"/>
    <property type="match status" value="1"/>
</dbReference>
<dbReference type="EMBL" id="JAQJAE010000003">
    <property type="protein sequence ID" value="KAJ5603600.1"/>
    <property type="molecule type" value="Genomic_DNA"/>
</dbReference>
<evidence type="ECO:0000256" key="4">
    <source>
        <dbReference type="ARBA" id="ARBA00022741"/>
    </source>
</evidence>
<keyword evidence="4" id="KW-0547">Nucleotide-binding</keyword>
<dbReference type="Gene3D" id="1.10.510.10">
    <property type="entry name" value="Transferase(Phosphotransferase) domain 1"/>
    <property type="match status" value="1"/>
</dbReference>
<comment type="catalytic activity">
    <reaction evidence="8">
        <text>L-seryl-[protein] + ATP = O-phospho-L-seryl-[protein] + ADP + H(+)</text>
        <dbReference type="Rhea" id="RHEA:17989"/>
        <dbReference type="Rhea" id="RHEA-COMP:9863"/>
        <dbReference type="Rhea" id="RHEA-COMP:11604"/>
        <dbReference type="ChEBI" id="CHEBI:15378"/>
        <dbReference type="ChEBI" id="CHEBI:29999"/>
        <dbReference type="ChEBI" id="CHEBI:30616"/>
        <dbReference type="ChEBI" id="CHEBI:83421"/>
        <dbReference type="ChEBI" id="CHEBI:456216"/>
        <dbReference type="EC" id="2.7.11.1"/>
    </reaction>
</comment>
<evidence type="ECO:0000256" key="7">
    <source>
        <dbReference type="ARBA" id="ARBA00047899"/>
    </source>
</evidence>